<evidence type="ECO:0000313" key="2">
    <source>
        <dbReference type="Proteomes" id="UP000230528"/>
    </source>
</evidence>
<dbReference type="EMBL" id="MF919495">
    <property type="protein sequence ID" value="ATN87826.1"/>
    <property type="molecule type" value="Genomic_DNA"/>
</dbReference>
<dbReference type="Proteomes" id="UP000230528">
    <property type="component" value="Genome"/>
</dbReference>
<proteinExistence type="predicted"/>
<reference evidence="1 2" key="1">
    <citation type="submission" date="2017-09" db="EMBL/GenBank/DDBJ databases">
        <authorList>
            <person name="Abdullah M."/>
            <person name="Cabreras A."/>
            <person name="Frueh W."/>
            <person name="Le H."/>
            <person name="Lezo S."/>
            <person name="Mvoula E."/>
            <person name="Quinn R."/>
            <person name="Sadana R."/>
            <person name="Saha S."/>
            <person name="Klyczek K."/>
            <person name="Garlena R.A."/>
            <person name="Russell D.A."/>
            <person name="Pope W.H."/>
            <person name="Jacobs-Sera D."/>
            <person name="Hendrix R.W."/>
            <person name="Hatfull G.F."/>
        </authorList>
    </citation>
    <scope>NUCLEOTIDE SEQUENCE [LARGE SCALE GENOMIC DNA]</scope>
</reference>
<gene>
    <name evidence="1" type="ORF">SEA_BIGSWOLE_157</name>
</gene>
<sequence>MSPGWVLLGLGQLTVTFWGTWWLIHPNHAHERQLVLSRLTLRRNRVERPAKRSRAKRKAPDMDALYTGVGIGISAMLDMPGIRADTREAGRLMAEKIGARTSINGRALYEELRKPKSKSRSPFLTIDS</sequence>
<organism evidence="1 2">
    <name type="scientific">Mycobacterium phage Bigswole</name>
    <dbReference type="NCBI Taxonomy" id="2041521"/>
    <lineage>
        <taxon>Viruses</taxon>
        <taxon>Duplodnaviria</taxon>
        <taxon>Heunggongvirae</taxon>
        <taxon>Uroviricota</taxon>
        <taxon>Caudoviricetes</taxon>
        <taxon>Ceeclamvirinae</taxon>
        <taxon>Bixzunavirus</taxon>
        <taxon>Bixzunavirus bigswole</taxon>
    </lineage>
</organism>
<accession>A0A2D1G7L4</accession>
<evidence type="ECO:0000313" key="1">
    <source>
        <dbReference type="EMBL" id="ATN87826.1"/>
    </source>
</evidence>
<keyword evidence="2" id="KW-1185">Reference proteome</keyword>
<name>A0A2D1G7L4_9CAUD</name>
<protein>
    <submittedName>
        <fullName evidence="1">Uncharacterized protein</fullName>
    </submittedName>
</protein>